<feature type="region of interest" description="Disordered" evidence="1">
    <location>
        <begin position="62"/>
        <end position="101"/>
    </location>
</feature>
<protein>
    <submittedName>
        <fullName evidence="2">MIP02975p</fullName>
    </submittedName>
</protein>
<accession>B9EQV4</accession>
<reference evidence="2" key="1">
    <citation type="submission" date="2009-01" db="EMBL/GenBank/DDBJ databases">
        <authorList>
            <person name="Carlson J."/>
            <person name="Booth B."/>
            <person name="Frise E."/>
            <person name="Sandler J."/>
            <person name="Wan K."/>
            <person name="Yu C."/>
            <person name="Celniker S."/>
        </authorList>
    </citation>
    <scope>NUCLEOTIDE SEQUENCE</scope>
</reference>
<evidence type="ECO:0000313" key="2">
    <source>
        <dbReference type="EMBL" id="ACM16746.1"/>
    </source>
</evidence>
<evidence type="ECO:0000256" key="1">
    <source>
        <dbReference type="SAM" id="MobiDB-lite"/>
    </source>
</evidence>
<sequence>MWISNVHIARQKAEIYFHRLRDGGHKQRWWHAAECRGGMGCSGQWTPEHTGRRIRAACLQGVRKEEERQPGAEQPEHDRAQGNNVSESDPSDSDPSIKVKC</sequence>
<proteinExistence type="evidence at transcript level"/>
<feature type="compositionally biased region" description="Basic and acidic residues" evidence="1">
    <location>
        <begin position="62"/>
        <end position="80"/>
    </location>
</feature>
<dbReference type="AlphaFoldDB" id="B9EQV4"/>
<organism evidence="2">
    <name type="scientific">Drosophila melanogaster</name>
    <name type="common">Fruit fly</name>
    <dbReference type="NCBI Taxonomy" id="7227"/>
    <lineage>
        <taxon>Eukaryota</taxon>
        <taxon>Metazoa</taxon>
        <taxon>Ecdysozoa</taxon>
        <taxon>Arthropoda</taxon>
        <taxon>Hexapoda</taxon>
        <taxon>Insecta</taxon>
        <taxon>Pterygota</taxon>
        <taxon>Neoptera</taxon>
        <taxon>Endopterygota</taxon>
        <taxon>Diptera</taxon>
        <taxon>Brachycera</taxon>
        <taxon>Muscomorpha</taxon>
        <taxon>Ephydroidea</taxon>
        <taxon>Drosophilidae</taxon>
        <taxon>Drosophila</taxon>
        <taxon>Sophophora</taxon>
    </lineage>
</organism>
<gene>
    <name evidence="2" type="primary">CG9990-RA</name>
</gene>
<dbReference type="EMBL" id="BT058029">
    <property type="protein sequence ID" value="ACM16746.1"/>
    <property type="molecule type" value="mRNA"/>
</dbReference>
<name>B9EQV4_DROME</name>